<feature type="chain" id="PRO_5001645052" evidence="1">
    <location>
        <begin position="22"/>
        <end position="252"/>
    </location>
</feature>
<gene>
    <name evidence="2" type="ORF">L798_08857</name>
</gene>
<proteinExistence type="predicted"/>
<accession>A0A067REK9</accession>
<dbReference type="AlphaFoldDB" id="A0A067REK9"/>
<organism evidence="2 3">
    <name type="scientific">Zootermopsis nevadensis</name>
    <name type="common">Dampwood termite</name>
    <dbReference type="NCBI Taxonomy" id="136037"/>
    <lineage>
        <taxon>Eukaryota</taxon>
        <taxon>Metazoa</taxon>
        <taxon>Ecdysozoa</taxon>
        <taxon>Arthropoda</taxon>
        <taxon>Hexapoda</taxon>
        <taxon>Insecta</taxon>
        <taxon>Pterygota</taxon>
        <taxon>Neoptera</taxon>
        <taxon>Polyneoptera</taxon>
        <taxon>Dictyoptera</taxon>
        <taxon>Blattodea</taxon>
        <taxon>Blattoidea</taxon>
        <taxon>Termitoidae</taxon>
        <taxon>Termopsidae</taxon>
        <taxon>Zootermopsis</taxon>
    </lineage>
</organism>
<name>A0A067REK9_ZOONE</name>
<evidence type="ECO:0000313" key="3">
    <source>
        <dbReference type="Proteomes" id="UP000027135"/>
    </source>
</evidence>
<dbReference type="Proteomes" id="UP000027135">
    <property type="component" value="Unassembled WGS sequence"/>
</dbReference>
<keyword evidence="1" id="KW-0732">Signal</keyword>
<feature type="signal peptide" evidence="1">
    <location>
        <begin position="1"/>
        <end position="21"/>
    </location>
</feature>
<protein>
    <submittedName>
        <fullName evidence="2">Uncharacterized protein</fullName>
    </submittedName>
</protein>
<dbReference type="InParanoid" id="A0A067REK9"/>
<dbReference type="EMBL" id="KK852747">
    <property type="protein sequence ID" value="KDR17291.1"/>
    <property type="molecule type" value="Genomic_DNA"/>
</dbReference>
<evidence type="ECO:0000256" key="1">
    <source>
        <dbReference type="SAM" id="SignalP"/>
    </source>
</evidence>
<evidence type="ECO:0000313" key="2">
    <source>
        <dbReference type="EMBL" id="KDR17291.1"/>
    </source>
</evidence>
<keyword evidence="3" id="KW-1185">Reference proteome</keyword>
<sequence length="252" mass="27638">MSPKIAFAVLLVFSTVQYLEANDRQSRDVGSDLLHSLLSKALPLIDRYFDPFSGTVRNAAEIVEALLKDVNNRTGVYLLNTSSVFQNLRNLIGKLQPRLQDIGENIANCVITEKGNVLDIIRVAEKEAEACGLGLVEQIQPLAINISQTVTEIQNVAVQSYPSITDCVTSNAANPIALPGCLTRVIGPVFNVVSKVAAKVKTEFRKYEQENSNFQTQLQQCGADLRATVESVGNLVEEVRQCVSEKKQNFSP</sequence>
<reference evidence="2 3" key="1">
    <citation type="journal article" date="2014" name="Nat. Commun.">
        <title>Molecular traces of alternative social organization in a termite genome.</title>
        <authorList>
            <person name="Terrapon N."/>
            <person name="Li C."/>
            <person name="Robertson H.M."/>
            <person name="Ji L."/>
            <person name="Meng X."/>
            <person name="Booth W."/>
            <person name="Chen Z."/>
            <person name="Childers C.P."/>
            <person name="Glastad K.M."/>
            <person name="Gokhale K."/>
            <person name="Gowin J."/>
            <person name="Gronenberg W."/>
            <person name="Hermansen R.A."/>
            <person name="Hu H."/>
            <person name="Hunt B.G."/>
            <person name="Huylmans A.K."/>
            <person name="Khalil S.M."/>
            <person name="Mitchell R.D."/>
            <person name="Munoz-Torres M.C."/>
            <person name="Mustard J.A."/>
            <person name="Pan H."/>
            <person name="Reese J.T."/>
            <person name="Scharf M.E."/>
            <person name="Sun F."/>
            <person name="Vogel H."/>
            <person name="Xiao J."/>
            <person name="Yang W."/>
            <person name="Yang Z."/>
            <person name="Yang Z."/>
            <person name="Zhou J."/>
            <person name="Zhu J."/>
            <person name="Brent C.S."/>
            <person name="Elsik C.G."/>
            <person name="Goodisman M.A."/>
            <person name="Liberles D.A."/>
            <person name="Roe R.M."/>
            <person name="Vargo E.L."/>
            <person name="Vilcinskas A."/>
            <person name="Wang J."/>
            <person name="Bornberg-Bauer E."/>
            <person name="Korb J."/>
            <person name="Zhang G."/>
            <person name="Liebig J."/>
        </authorList>
    </citation>
    <scope>NUCLEOTIDE SEQUENCE [LARGE SCALE GENOMIC DNA]</scope>
    <source>
        <tissue evidence="2">Whole organism</tissue>
    </source>
</reference>
<dbReference type="OrthoDB" id="8191440at2759"/>